<gene>
    <name evidence="5" type="ORF">UFOPK4171_00126</name>
</gene>
<dbReference type="SUPFAM" id="SSF63418">
    <property type="entry name" value="MurE/MurF N-terminal domain"/>
    <property type="match status" value="1"/>
</dbReference>
<dbReference type="InterPro" id="IPR035911">
    <property type="entry name" value="MurE/MurF_N"/>
</dbReference>
<dbReference type="Gene3D" id="3.90.190.20">
    <property type="entry name" value="Mur ligase, C-terminal domain"/>
    <property type="match status" value="1"/>
</dbReference>
<proteinExistence type="inferred from homology"/>
<evidence type="ECO:0000259" key="4">
    <source>
        <dbReference type="Pfam" id="PF08245"/>
    </source>
</evidence>
<dbReference type="Pfam" id="PF01225">
    <property type="entry name" value="Mur_ligase"/>
    <property type="match status" value="1"/>
</dbReference>
<dbReference type="PANTHER" id="PTHR23135">
    <property type="entry name" value="MUR LIGASE FAMILY MEMBER"/>
    <property type="match status" value="1"/>
</dbReference>
<dbReference type="InterPro" id="IPR005761">
    <property type="entry name" value="UDP-N-AcMur-Glu-dNH2Pim_ligase"/>
</dbReference>
<reference evidence="5" key="1">
    <citation type="submission" date="2020-05" db="EMBL/GenBank/DDBJ databases">
        <authorList>
            <person name="Chiriac C."/>
            <person name="Salcher M."/>
            <person name="Ghai R."/>
            <person name="Kavagutti S V."/>
        </authorList>
    </citation>
    <scope>NUCLEOTIDE SEQUENCE</scope>
</reference>
<evidence type="ECO:0000259" key="2">
    <source>
        <dbReference type="Pfam" id="PF01225"/>
    </source>
</evidence>
<evidence type="ECO:0000313" key="5">
    <source>
        <dbReference type="EMBL" id="CAB4332788.1"/>
    </source>
</evidence>
<sequence>MLPRPKTASKNLQDFDPAIFNKSVNITGVAINAQAVKPGDLFIALPGSKTHGINYVDQAISNGAVAVLSDKAIDISLPIFISSNPRQLVGPLSAWIYQNPFSKLMSVGITGTNGKTTTAHLLNQIWQSSELTTGVIGTIGTEIAGKNFTGERTTPEACDLQAIAALMIENKVSHLAMEVSSHALVQGRLTGSHFQIAAFSNLTQDHLDFHESMDKYFAAKAILFTPEFSDVAVINIDDSYGDKLSNQIKSKVITVSRSSKAGNWHFKSFLPTQTGFEIEIVNDEGRNISGTFNLLGEHNLDNLILAVAIAAASGLTDDQINKAIQKLKSVSGRLEQIELGQKFNALVDYAHTPDAVARVLAAARKFTSGNLIGILGCGGDRDKGKRPLMGESLINGADIAIFTSDNPRSESPAEILNQMVGQSKVTHPSTVIVDRKDAIAHAVSIAKSGDTIMLLGKGHEVGQEIAGVITPFDDRIELSKQIKQVIQHD</sequence>
<organism evidence="5">
    <name type="scientific">freshwater metagenome</name>
    <dbReference type="NCBI Taxonomy" id="449393"/>
    <lineage>
        <taxon>unclassified sequences</taxon>
        <taxon>metagenomes</taxon>
        <taxon>ecological metagenomes</taxon>
    </lineage>
</organism>
<dbReference type="SUPFAM" id="SSF53623">
    <property type="entry name" value="MurD-like peptide ligases, catalytic domain"/>
    <property type="match status" value="1"/>
</dbReference>
<dbReference type="InterPro" id="IPR036615">
    <property type="entry name" value="Mur_ligase_C_dom_sf"/>
</dbReference>
<dbReference type="HAMAP" id="MF_00208">
    <property type="entry name" value="MurE"/>
    <property type="match status" value="1"/>
</dbReference>
<dbReference type="Pfam" id="PF02875">
    <property type="entry name" value="Mur_ligase_C"/>
    <property type="match status" value="1"/>
</dbReference>
<dbReference type="InterPro" id="IPR004101">
    <property type="entry name" value="Mur_ligase_C"/>
</dbReference>
<dbReference type="InterPro" id="IPR000713">
    <property type="entry name" value="Mur_ligase_N"/>
</dbReference>
<dbReference type="AlphaFoldDB" id="A0A6J5YV24"/>
<accession>A0A6J5YV24</accession>
<dbReference type="GO" id="GO:0051301">
    <property type="term" value="P:cell division"/>
    <property type="evidence" value="ECO:0007669"/>
    <property type="project" value="InterPro"/>
</dbReference>
<dbReference type="NCBIfam" id="NF001124">
    <property type="entry name" value="PRK00139.1-2"/>
    <property type="match status" value="1"/>
</dbReference>
<feature type="domain" description="Mur ligase central" evidence="4">
    <location>
        <begin position="109"/>
        <end position="310"/>
    </location>
</feature>
<dbReference type="Gene3D" id="3.40.1190.10">
    <property type="entry name" value="Mur-like, catalytic domain"/>
    <property type="match status" value="1"/>
</dbReference>
<dbReference type="Gene3D" id="3.40.1390.10">
    <property type="entry name" value="MurE/MurF, N-terminal domain"/>
    <property type="match status" value="1"/>
</dbReference>
<dbReference type="PANTHER" id="PTHR23135:SF4">
    <property type="entry name" value="UDP-N-ACETYLMURAMOYL-L-ALANYL-D-GLUTAMATE--2,6-DIAMINOPIMELATE LIGASE MURE HOMOLOG, CHLOROPLASTIC"/>
    <property type="match status" value="1"/>
</dbReference>
<evidence type="ECO:0000259" key="3">
    <source>
        <dbReference type="Pfam" id="PF02875"/>
    </source>
</evidence>
<dbReference type="EMBL" id="CAESAM010000006">
    <property type="protein sequence ID" value="CAB4332788.1"/>
    <property type="molecule type" value="Genomic_DNA"/>
</dbReference>
<dbReference type="SUPFAM" id="SSF53244">
    <property type="entry name" value="MurD-like peptide ligases, peptide-binding domain"/>
    <property type="match status" value="1"/>
</dbReference>
<dbReference type="GO" id="GO:0005524">
    <property type="term" value="F:ATP binding"/>
    <property type="evidence" value="ECO:0007669"/>
    <property type="project" value="InterPro"/>
</dbReference>
<dbReference type="GO" id="GO:0005737">
    <property type="term" value="C:cytoplasm"/>
    <property type="evidence" value="ECO:0007669"/>
    <property type="project" value="InterPro"/>
</dbReference>
<dbReference type="InterPro" id="IPR013221">
    <property type="entry name" value="Mur_ligase_cen"/>
</dbReference>
<dbReference type="NCBIfam" id="TIGR01085">
    <property type="entry name" value="murE"/>
    <property type="match status" value="1"/>
</dbReference>
<evidence type="ECO:0000256" key="1">
    <source>
        <dbReference type="ARBA" id="ARBA00005898"/>
    </source>
</evidence>
<dbReference type="InterPro" id="IPR036565">
    <property type="entry name" value="Mur-like_cat_sf"/>
</dbReference>
<feature type="domain" description="Mur ligase C-terminal" evidence="3">
    <location>
        <begin position="332"/>
        <end position="458"/>
    </location>
</feature>
<feature type="domain" description="Mur ligase N-terminal catalytic" evidence="2">
    <location>
        <begin position="26"/>
        <end position="81"/>
    </location>
</feature>
<dbReference type="GO" id="GO:0008360">
    <property type="term" value="P:regulation of cell shape"/>
    <property type="evidence" value="ECO:0007669"/>
    <property type="project" value="InterPro"/>
</dbReference>
<dbReference type="GO" id="GO:0016881">
    <property type="term" value="F:acid-amino acid ligase activity"/>
    <property type="evidence" value="ECO:0007669"/>
    <property type="project" value="InterPro"/>
</dbReference>
<dbReference type="NCBIfam" id="NF001126">
    <property type="entry name" value="PRK00139.1-4"/>
    <property type="match status" value="1"/>
</dbReference>
<dbReference type="Pfam" id="PF08245">
    <property type="entry name" value="Mur_ligase_M"/>
    <property type="match status" value="1"/>
</dbReference>
<name>A0A6J5YV24_9ZZZZ</name>
<comment type="similarity">
    <text evidence="1">Belongs to the MurCDEF family. MurE subfamily.</text>
</comment>
<protein>
    <submittedName>
        <fullName evidence="5">Unannotated protein</fullName>
    </submittedName>
</protein>